<dbReference type="GO" id="GO:0043565">
    <property type="term" value="F:sequence-specific DNA binding"/>
    <property type="evidence" value="ECO:0007669"/>
    <property type="project" value="InterPro"/>
</dbReference>
<feature type="domain" description="HTH araC/xylS-type" evidence="4">
    <location>
        <begin position="189"/>
        <end position="287"/>
    </location>
</feature>
<accession>A0AAJ4XC17</accession>
<dbReference type="InterPro" id="IPR018060">
    <property type="entry name" value="HTH_AraC"/>
</dbReference>
<keyword evidence="1" id="KW-0805">Transcription regulation</keyword>
<evidence type="ECO:0000259" key="4">
    <source>
        <dbReference type="PROSITE" id="PS01124"/>
    </source>
</evidence>
<dbReference type="Proteomes" id="UP000215355">
    <property type="component" value="Chromosome 1"/>
</dbReference>
<dbReference type="SMART" id="SM00342">
    <property type="entry name" value="HTH_ARAC"/>
    <property type="match status" value="1"/>
</dbReference>
<protein>
    <submittedName>
        <fullName evidence="5">L-rhamnose operon transcriptional activator rhaR</fullName>
    </submittedName>
</protein>
<reference evidence="5 6" key="1">
    <citation type="submission" date="2017-06" db="EMBL/GenBank/DDBJ databases">
        <authorList>
            <consortium name="Pathogen Informatics"/>
        </authorList>
    </citation>
    <scope>NUCLEOTIDE SEQUENCE [LARGE SCALE GENOMIC DNA]</scope>
    <source>
        <strain evidence="5 6">NCTC12149</strain>
    </source>
</reference>
<sequence length="289" mass="34158">MNIIYRHKPECPQFALYDLKAHLMENQCQVVRPHIHSFYQVIWFKKGKGKHSVDFKTYDVFDNSIFFVGPNQVHHFDENYDYEGVLFHFNRLFLLQEQSPLDFFLHFNLFNNSLHQSSLNVSTGIVDTLDRYVSQIKDELNNEETFGKELILGSYLKSFLIQVQRKKNIFEQGSEVWSPTFNDKRLVLMRFINLIDENYKKGYTIAEYASSLHISSRSLSDLTHQQLHKTPSQMVQERIILEAQRLLLYSNSNVNQVAYRLGFEDASYFVKYFKKYTGVSPKDFRKSIS</sequence>
<dbReference type="Pfam" id="PF12833">
    <property type="entry name" value="HTH_18"/>
    <property type="match status" value="1"/>
</dbReference>
<dbReference type="SUPFAM" id="SSF46689">
    <property type="entry name" value="Homeodomain-like"/>
    <property type="match status" value="1"/>
</dbReference>
<dbReference type="InterPro" id="IPR014710">
    <property type="entry name" value="RmlC-like_jellyroll"/>
</dbReference>
<dbReference type="Pfam" id="PF02311">
    <property type="entry name" value="AraC_binding"/>
    <property type="match status" value="1"/>
</dbReference>
<evidence type="ECO:0000256" key="3">
    <source>
        <dbReference type="ARBA" id="ARBA00023163"/>
    </source>
</evidence>
<dbReference type="AlphaFoldDB" id="A0AAJ4XC17"/>
<gene>
    <name evidence="5" type="primary">rhaR</name>
    <name evidence="5" type="ORF">SAMEA4412673_01664</name>
</gene>
<dbReference type="InterPro" id="IPR020449">
    <property type="entry name" value="Tscrpt_reg_AraC-type_HTH"/>
</dbReference>
<dbReference type="PANTHER" id="PTHR43280:SF32">
    <property type="entry name" value="TRANSCRIPTIONAL REGULATORY PROTEIN"/>
    <property type="match status" value="1"/>
</dbReference>
<dbReference type="InterPro" id="IPR009057">
    <property type="entry name" value="Homeodomain-like_sf"/>
</dbReference>
<dbReference type="SUPFAM" id="SSF51215">
    <property type="entry name" value="Regulatory protein AraC"/>
    <property type="match status" value="1"/>
</dbReference>
<dbReference type="KEGG" id="smiz:4412673_01664"/>
<keyword evidence="3" id="KW-0804">Transcription</keyword>
<dbReference type="Gene3D" id="1.10.10.60">
    <property type="entry name" value="Homeodomain-like"/>
    <property type="match status" value="1"/>
</dbReference>
<dbReference type="InterPro" id="IPR003313">
    <property type="entry name" value="AraC-bd"/>
</dbReference>
<evidence type="ECO:0000256" key="2">
    <source>
        <dbReference type="ARBA" id="ARBA00023125"/>
    </source>
</evidence>
<organism evidence="5 6">
    <name type="scientific">Sphingobacterium mizutaii</name>
    <dbReference type="NCBI Taxonomy" id="1010"/>
    <lineage>
        <taxon>Bacteria</taxon>
        <taxon>Pseudomonadati</taxon>
        <taxon>Bacteroidota</taxon>
        <taxon>Sphingobacteriia</taxon>
        <taxon>Sphingobacteriales</taxon>
        <taxon>Sphingobacteriaceae</taxon>
        <taxon>Sphingobacterium</taxon>
    </lineage>
</organism>
<dbReference type="InterPro" id="IPR037923">
    <property type="entry name" value="HTH-like"/>
</dbReference>
<dbReference type="PROSITE" id="PS01124">
    <property type="entry name" value="HTH_ARAC_FAMILY_2"/>
    <property type="match status" value="1"/>
</dbReference>
<dbReference type="RefSeq" id="WP_197700994.1">
    <property type="nucleotide sequence ID" value="NZ_CP158798.1"/>
</dbReference>
<proteinExistence type="predicted"/>
<dbReference type="EMBL" id="LT906468">
    <property type="protein sequence ID" value="SNV49003.1"/>
    <property type="molecule type" value="Genomic_DNA"/>
</dbReference>
<dbReference type="PANTHER" id="PTHR43280">
    <property type="entry name" value="ARAC-FAMILY TRANSCRIPTIONAL REGULATOR"/>
    <property type="match status" value="1"/>
</dbReference>
<dbReference type="Gene3D" id="2.60.120.10">
    <property type="entry name" value="Jelly Rolls"/>
    <property type="match status" value="1"/>
</dbReference>
<dbReference type="GO" id="GO:0003700">
    <property type="term" value="F:DNA-binding transcription factor activity"/>
    <property type="evidence" value="ECO:0007669"/>
    <property type="project" value="InterPro"/>
</dbReference>
<dbReference type="PRINTS" id="PR00032">
    <property type="entry name" value="HTHARAC"/>
</dbReference>
<evidence type="ECO:0000256" key="1">
    <source>
        <dbReference type="ARBA" id="ARBA00023015"/>
    </source>
</evidence>
<evidence type="ECO:0000313" key="5">
    <source>
        <dbReference type="EMBL" id="SNV49003.1"/>
    </source>
</evidence>
<name>A0AAJ4XC17_9SPHI</name>
<evidence type="ECO:0000313" key="6">
    <source>
        <dbReference type="Proteomes" id="UP000215355"/>
    </source>
</evidence>
<keyword evidence="2" id="KW-0238">DNA-binding</keyword>